<dbReference type="InterPro" id="IPR011990">
    <property type="entry name" value="TPR-like_helical_dom_sf"/>
</dbReference>
<dbReference type="STRING" id="1664694.A0A0N1P1L8"/>
<evidence type="ECO:0000256" key="3">
    <source>
        <dbReference type="ARBA" id="ARBA00022729"/>
    </source>
</evidence>
<evidence type="ECO:0000256" key="4">
    <source>
        <dbReference type="ARBA" id="ARBA00022801"/>
    </source>
</evidence>
<dbReference type="GO" id="GO:0006508">
    <property type="term" value="P:proteolysis"/>
    <property type="evidence" value="ECO:0007669"/>
    <property type="project" value="UniProtKB-KW"/>
</dbReference>
<dbReference type="PRINTS" id="PR00723">
    <property type="entry name" value="SUBTILISIN"/>
</dbReference>
<dbReference type="InterPro" id="IPR036852">
    <property type="entry name" value="Peptidase_S8/S53_dom_sf"/>
</dbReference>
<proteinExistence type="inferred from homology"/>
<dbReference type="PROSITE" id="PS51892">
    <property type="entry name" value="SUBTILASE"/>
    <property type="match status" value="1"/>
</dbReference>
<feature type="region of interest" description="Disordered" evidence="8">
    <location>
        <begin position="163"/>
        <end position="222"/>
    </location>
</feature>
<evidence type="ECO:0000313" key="10">
    <source>
        <dbReference type="EMBL" id="KPI42412.1"/>
    </source>
</evidence>
<evidence type="ECO:0000256" key="6">
    <source>
        <dbReference type="ARBA" id="ARBA00023145"/>
    </source>
</evidence>
<feature type="compositionally biased region" description="Polar residues" evidence="8">
    <location>
        <begin position="163"/>
        <end position="177"/>
    </location>
</feature>
<dbReference type="GO" id="GO:0004252">
    <property type="term" value="F:serine-type endopeptidase activity"/>
    <property type="evidence" value="ECO:0007669"/>
    <property type="project" value="InterPro"/>
</dbReference>
<dbReference type="GeneID" id="28742037"/>
<dbReference type="InterPro" id="IPR000209">
    <property type="entry name" value="Peptidase_S8/S53_dom"/>
</dbReference>
<dbReference type="Proteomes" id="UP000038010">
    <property type="component" value="Unassembled WGS sequence"/>
</dbReference>
<protein>
    <recommendedName>
        <fullName evidence="9">Peptidase S8/S53 domain-containing protein</fullName>
    </recommendedName>
</protein>
<dbReference type="InterPro" id="IPR023827">
    <property type="entry name" value="Peptidase_S8_Asp-AS"/>
</dbReference>
<comment type="similarity">
    <text evidence="1 7">Belongs to the peptidase S8 family.</text>
</comment>
<comment type="caution">
    <text evidence="10">The sequence shown here is derived from an EMBL/GenBank/DDBJ whole genome shotgun (WGS) entry which is preliminary data.</text>
</comment>
<dbReference type="CDD" id="cd00306">
    <property type="entry name" value="Peptidases_S8_S53"/>
    <property type="match status" value="1"/>
</dbReference>
<dbReference type="Gene3D" id="3.40.50.200">
    <property type="entry name" value="Peptidase S8/S53 domain"/>
    <property type="match status" value="1"/>
</dbReference>
<name>A0A0N1P1L8_9EURO</name>
<dbReference type="PROSITE" id="PS00136">
    <property type="entry name" value="SUBTILASE_ASP"/>
    <property type="match status" value="1"/>
</dbReference>
<dbReference type="AlphaFoldDB" id="A0A0N1P1L8"/>
<dbReference type="VEuPathDB" id="FungiDB:AB675_9608"/>
<organism evidence="10 11">
    <name type="scientific">Cyphellophora attinorum</name>
    <dbReference type="NCBI Taxonomy" id="1664694"/>
    <lineage>
        <taxon>Eukaryota</taxon>
        <taxon>Fungi</taxon>
        <taxon>Dikarya</taxon>
        <taxon>Ascomycota</taxon>
        <taxon>Pezizomycotina</taxon>
        <taxon>Eurotiomycetes</taxon>
        <taxon>Chaetothyriomycetidae</taxon>
        <taxon>Chaetothyriales</taxon>
        <taxon>Cyphellophoraceae</taxon>
        <taxon>Cyphellophora</taxon>
    </lineage>
</organism>
<keyword evidence="4" id="KW-0378">Hydrolase</keyword>
<evidence type="ECO:0000313" key="11">
    <source>
        <dbReference type="Proteomes" id="UP000038010"/>
    </source>
</evidence>
<keyword evidence="6" id="KW-0865">Zymogen</keyword>
<accession>A0A0N1P1L8</accession>
<keyword evidence="11" id="KW-1185">Reference proteome</keyword>
<keyword evidence="5" id="KW-0720">Serine protease</keyword>
<sequence>MDESPEMQAWKALDKQAYKAYKNKAYPTAIKLYQEFEEVTRKRLDPMNINVLWSKCNYCLALTKDGKFEDAYKVQEELLSRLYHTRSEEGQKLELVQEILVQRYQRAKTLNVPEEDLSKVTQARDLLLATAIASTHILGKAHPSTQKLRRAYTTAGNNVLYRNTLSPKSMSSPLQNQDHTRNRSADDSDLPPGNHRAFAERPSAAFSKTTERSLGPDQHGFAAPVSLFHTSNEDGTKDQNEATDKWFQHLAKARQILGTTGADLKFGPSKNPRIAILDTGFDSSHPDIQTLLSVASDSLKIRKSKSWLSDNQASGKLLPGDADDCGHGTRMTWIAHRVAPFADFYIARIFRDARPEPAHIAKAIEWAVEKWNVDIISMSFGLADEDEDSIDNVTKTIDKFRGRVLFFAAGHNSGLTIERSFPARHDAVFCVHSADHNGIDSKANPGVPFNDESPISALGEYVPVPAPRPNWDHVGAPDRAPTRSSGTSVATVVAAAIAAHVLYFIRKDAVRDHFTDLPRVKERVMTKKGMRAVFKLMRIPQQAPGTCLNLQPWHLFKRFHRESEGHFHSFIARQIERAVIAA</sequence>
<evidence type="ECO:0000256" key="7">
    <source>
        <dbReference type="PROSITE-ProRule" id="PRU01240"/>
    </source>
</evidence>
<dbReference type="RefSeq" id="XP_018002375.1">
    <property type="nucleotide sequence ID" value="XM_018150157.1"/>
</dbReference>
<reference evidence="10 11" key="1">
    <citation type="submission" date="2015-06" db="EMBL/GenBank/DDBJ databases">
        <title>Draft genome of the ant-associated black yeast Phialophora attae CBS 131958.</title>
        <authorList>
            <person name="Moreno L.F."/>
            <person name="Stielow B.J."/>
            <person name="de Hoog S."/>
            <person name="Vicente V.A."/>
            <person name="Weiss V.A."/>
            <person name="de Vries M."/>
            <person name="Cruz L.M."/>
            <person name="Souza E.M."/>
        </authorList>
    </citation>
    <scope>NUCLEOTIDE SEQUENCE [LARGE SCALE GENOMIC DNA]</scope>
    <source>
        <strain evidence="10 11">CBS 131958</strain>
    </source>
</reference>
<dbReference type="SUPFAM" id="SSF52743">
    <property type="entry name" value="Subtilisin-like"/>
    <property type="match status" value="1"/>
</dbReference>
<dbReference type="InterPro" id="IPR015500">
    <property type="entry name" value="Peptidase_S8_subtilisin-rel"/>
</dbReference>
<keyword evidence="2" id="KW-0645">Protease</keyword>
<dbReference type="PANTHER" id="PTHR43806:SF11">
    <property type="entry name" value="CEREVISIN-RELATED"/>
    <property type="match status" value="1"/>
</dbReference>
<dbReference type="Gene3D" id="1.25.40.10">
    <property type="entry name" value="Tetratricopeptide repeat domain"/>
    <property type="match status" value="1"/>
</dbReference>
<evidence type="ECO:0000256" key="1">
    <source>
        <dbReference type="ARBA" id="ARBA00011073"/>
    </source>
</evidence>
<evidence type="ECO:0000256" key="5">
    <source>
        <dbReference type="ARBA" id="ARBA00022825"/>
    </source>
</evidence>
<feature type="domain" description="Peptidase S8/S53" evidence="9">
    <location>
        <begin position="270"/>
        <end position="503"/>
    </location>
</feature>
<evidence type="ECO:0000259" key="9">
    <source>
        <dbReference type="Pfam" id="PF00082"/>
    </source>
</evidence>
<dbReference type="EMBL" id="LFJN01000007">
    <property type="protein sequence ID" value="KPI42412.1"/>
    <property type="molecule type" value="Genomic_DNA"/>
</dbReference>
<gene>
    <name evidence="10" type="ORF">AB675_9608</name>
</gene>
<keyword evidence="3" id="KW-0732">Signal</keyword>
<dbReference type="InterPro" id="IPR050131">
    <property type="entry name" value="Peptidase_S8_subtilisin-like"/>
</dbReference>
<evidence type="ECO:0000256" key="2">
    <source>
        <dbReference type="ARBA" id="ARBA00022670"/>
    </source>
</evidence>
<dbReference type="PANTHER" id="PTHR43806">
    <property type="entry name" value="PEPTIDASE S8"/>
    <property type="match status" value="1"/>
</dbReference>
<dbReference type="OrthoDB" id="206201at2759"/>
<dbReference type="Pfam" id="PF00082">
    <property type="entry name" value="Peptidase_S8"/>
    <property type="match status" value="1"/>
</dbReference>
<evidence type="ECO:0000256" key="8">
    <source>
        <dbReference type="SAM" id="MobiDB-lite"/>
    </source>
</evidence>
<comment type="caution">
    <text evidence="7">Lacks conserved residue(s) required for the propagation of feature annotation.</text>
</comment>